<reference evidence="5 6" key="1">
    <citation type="submission" date="2020-08" db="EMBL/GenBank/DDBJ databases">
        <title>A Genomic Blueprint of the Chicken Gut Microbiome.</title>
        <authorList>
            <person name="Gilroy R."/>
            <person name="Ravi A."/>
            <person name="Getino M."/>
            <person name="Pursley I."/>
            <person name="Horton D.L."/>
            <person name="Alikhan N.-F."/>
            <person name="Baker D."/>
            <person name="Gharbi K."/>
            <person name="Hall N."/>
            <person name="Watson M."/>
            <person name="Adriaenssens E.M."/>
            <person name="Foster-Nyarko E."/>
            <person name="Jarju S."/>
            <person name="Secka A."/>
            <person name="Antonio M."/>
            <person name="Oren A."/>
            <person name="Chaudhuri R."/>
            <person name="La Ragione R.M."/>
            <person name="Hildebrand F."/>
            <person name="Pallen M.J."/>
        </authorList>
    </citation>
    <scope>NUCLEOTIDE SEQUENCE [LARGE SCALE GENOMIC DNA]</scope>
    <source>
        <strain evidence="5 6">Sa1CVN1</strain>
    </source>
</reference>
<dbReference type="EMBL" id="JACSPP010000012">
    <property type="protein sequence ID" value="MBD8039981.1"/>
    <property type="molecule type" value="Genomic_DNA"/>
</dbReference>
<dbReference type="InterPro" id="IPR043425">
    <property type="entry name" value="NusG-like"/>
</dbReference>
<proteinExistence type="predicted"/>
<comment type="caution">
    <text evidence="5">The sequence shown here is derived from an EMBL/GenBank/DDBJ whole genome shotgun (WGS) entry which is preliminary data.</text>
</comment>
<dbReference type="InterPro" id="IPR006645">
    <property type="entry name" value="NGN-like_dom"/>
</dbReference>
<dbReference type="SUPFAM" id="SSF82679">
    <property type="entry name" value="N-utilization substance G protein NusG, N-terminal domain"/>
    <property type="match status" value="1"/>
</dbReference>
<keyword evidence="2" id="KW-0805">Transcription regulation</keyword>
<feature type="domain" description="NusG-like N-terminal" evidence="4">
    <location>
        <begin position="29"/>
        <end position="123"/>
    </location>
</feature>
<evidence type="ECO:0000256" key="1">
    <source>
        <dbReference type="ARBA" id="ARBA00022814"/>
    </source>
</evidence>
<evidence type="ECO:0000256" key="2">
    <source>
        <dbReference type="ARBA" id="ARBA00023015"/>
    </source>
</evidence>
<dbReference type="CDD" id="cd09895">
    <property type="entry name" value="NGN_SP_UpxY"/>
    <property type="match status" value="1"/>
</dbReference>
<organism evidence="5 6">
    <name type="scientific">Phocaeicola intestinalis</name>
    <dbReference type="NCBI Taxonomy" id="2762212"/>
    <lineage>
        <taxon>Bacteria</taxon>
        <taxon>Pseudomonadati</taxon>
        <taxon>Bacteroidota</taxon>
        <taxon>Bacteroidia</taxon>
        <taxon>Bacteroidales</taxon>
        <taxon>Bacteroidaceae</taxon>
        <taxon>Phocaeicola</taxon>
    </lineage>
</organism>
<keyword evidence="1" id="KW-0889">Transcription antitermination</keyword>
<evidence type="ECO:0000313" key="5">
    <source>
        <dbReference type="EMBL" id="MBD8039981.1"/>
    </source>
</evidence>
<dbReference type="NCBIfam" id="NF033644">
    <property type="entry name" value="antiterm_UpxY"/>
    <property type="match status" value="1"/>
</dbReference>
<evidence type="ECO:0000256" key="3">
    <source>
        <dbReference type="ARBA" id="ARBA00023163"/>
    </source>
</evidence>
<dbReference type="Gene3D" id="3.30.70.940">
    <property type="entry name" value="NusG, N-terminal domain"/>
    <property type="match status" value="1"/>
</dbReference>
<dbReference type="PANTHER" id="PTHR30265:SF4">
    <property type="entry name" value="KOW MOTIF FAMILY PROTEIN, EXPRESSED"/>
    <property type="match status" value="1"/>
</dbReference>
<sequence>MRKAMEICGQIHSVSPVGNVTDESEACPKHWFVALVQMNCEKTANKKLQLLNFETFLPIQIEMHQWSDRRKKVERVVIPMMIFVKLTTKELEKVRNLSFIYRFLTAPGEHKPAIIPDEQIEQFKFMLGNADSEITMEPLTIRKGDKVRVRRGLLRGLVGYASVDSDGNSKIMIVIDCLGCASVSISAKDLEHVK</sequence>
<name>A0ABR8Y702_9BACT</name>
<dbReference type="Pfam" id="PF02357">
    <property type="entry name" value="NusG"/>
    <property type="match status" value="1"/>
</dbReference>
<dbReference type="Proteomes" id="UP000620874">
    <property type="component" value="Unassembled WGS sequence"/>
</dbReference>
<protein>
    <submittedName>
        <fullName evidence="5">UpxY family transcription antiterminator</fullName>
    </submittedName>
</protein>
<keyword evidence="6" id="KW-1185">Reference proteome</keyword>
<keyword evidence="3" id="KW-0804">Transcription</keyword>
<dbReference type="InterPro" id="IPR036735">
    <property type="entry name" value="NGN_dom_sf"/>
</dbReference>
<dbReference type="RefSeq" id="WP_191763413.1">
    <property type="nucleotide sequence ID" value="NZ_JACSPP010000012.1"/>
</dbReference>
<accession>A0ABR8Y702</accession>
<evidence type="ECO:0000313" key="6">
    <source>
        <dbReference type="Proteomes" id="UP000620874"/>
    </source>
</evidence>
<dbReference type="PANTHER" id="PTHR30265">
    <property type="entry name" value="RHO-INTERACTING TRANSCRIPTION TERMINATION FACTOR NUSG"/>
    <property type="match status" value="1"/>
</dbReference>
<evidence type="ECO:0000259" key="4">
    <source>
        <dbReference type="Pfam" id="PF02357"/>
    </source>
</evidence>
<gene>
    <name evidence="5" type="ORF">H9625_05885</name>
</gene>